<accession>A0A2N5T1Y3</accession>
<reference evidence="5 6" key="1">
    <citation type="submission" date="2017-11" db="EMBL/GenBank/DDBJ databases">
        <title>De novo assembly and phasing of dikaryotic genomes from two isolates of Puccinia coronata f. sp. avenae, the causal agent of oat crown rust.</title>
        <authorList>
            <person name="Miller M.E."/>
            <person name="Zhang Y."/>
            <person name="Omidvar V."/>
            <person name="Sperschneider J."/>
            <person name="Schwessinger B."/>
            <person name="Raley C."/>
            <person name="Palmer J.M."/>
            <person name="Garnica D."/>
            <person name="Upadhyaya N."/>
            <person name="Rathjen J."/>
            <person name="Taylor J.M."/>
            <person name="Park R.F."/>
            <person name="Dodds P.N."/>
            <person name="Hirsch C.D."/>
            <person name="Kianian S.F."/>
            <person name="Figueroa M."/>
        </authorList>
    </citation>
    <scope>NUCLEOTIDE SEQUENCE [LARGE SCALE GENOMIC DNA]</scope>
    <source>
        <strain evidence="2">12NC29</strain>
        <strain evidence="3">12SD80</strain>
    </source>
</reference>
<dbReference type="EMBL" id="PGCJ01000057">
    <property type="protein sequence ID" value="PLW53710.1"/>
    <property type="molecule type" value="Genomic_DNA"/>
</dbReference>
<evidence type="ECO:0000313" key="4">
    <source>
        <dbReference type="EMBL" id="PLW53710.1"/>
    </source>
</evidence>
<evidence type="ECO:0000256" key="1">
    <source>
        <dbReference type="SAM" id="MobiDB-lite"/>
    </source>
</evidence>
<comment type="caution">
    <text evidence="2">The sequence shown here is derived from an EMBL/GenBank/DDBJ whole genome shotgun (WGS) entry which is preliminary data.</text>
</comment>
<name>A0A2N5T1Y3_9BASI</name>
<proteinExistence type="predicted"/>
<feature type="region of interest" description="Disordered" evidence="1">
    <location>
        <begin position="21"/>
        <end position="57"/>
    </location>
</feature>
<dbReference type="EMBL" id="PGCI01000114">
    <property type="protein sequence ID" value="PLW39552.1"/>
    <property type="molecule type" value="Genomic_DNA"/>
</dbReference>
<protein>
    <submittedName>
        <fullName evidence="2">Uncharacterized protein</fullName>
    </submittedName>
</protein>
<dbReference type="Proteomes" id="UP000235388">
    <property type="component" value="Unassembled WGS sequence"/>
</dbReference>
<evidence type="ECO:0000313" key="3">
    <source>
        <dbReference type="EMBL" id="PLW39552.1"/>
    </source>
</evidence>
<evidence type="ECO:0000313" key="6">
    <source>
        <dbReference type="Proteomes" id="UP000235392"/>
    </source>
</evidence>
<dbReference type="AlphaFoldDB" id="A0A2N5T1Y3"/>
<dbReference type="Proteomes" id="UP000235392">
    <property type="component" value="Unassembled WGS sequence"/>
</dbReference>
<dbReference type="EMBL" id="PGCJ01000812">
    <property type="protein sequence ID" value="PLW19492.1"/>
    <property type="molecule type" value="Genomic_DNA"/>
</dbReference>
<evidence type="ECO:0000313" key="2">
    <source>
        <dbReference type="EMBL" id="PLW19492.1"/>
    </source>
</evidence>
<gene>
    <name evidence="4" type="ORF">PCANC_04487</name>
    <name evidence="2" type="ORF">PCANC_08767</name>
    <name evidence="3" type="ORF">PCASD_07686</name>
</gene>
<evidence type="ECO:0000313" key="5">
    <source>
        <dbReference type="Proteomes" id="UP000235388"/>
    </source>
</evidence>
<sequence length="57" mass="5969">MQAPLRALPEEEPAGVKAKWVTAKNDGPHNPDLGAPGPEKQLRPKDSQAAVGEVLGT</sequence>
<organism evidence="2 5">
    <name type="scientific">Puccinia coronata f. sp. avenae</name>
    <dbReference type="NCBI Taxonomy" id="200324"/>
    <lineage>
        <taxon>Eukaryota</taxon>
        <taxon>Fungi</taxon>
        <taxon>Dikarya</taxon>
        <taxon>Basidiomycota</taxon>
        <taxon>Pucciniomycotina</taxon>
        <taxon>Pucciniomycetes</taxon>
        <taxon>Pucciniales</taxon>
        <taxon>Pucciniaceae</taxon>
        <taxon>Puccinia</taxon>
    </lineage>
</organism>
<keyword evidence="5" id="KW-1185">Reference proteome</keyword>